<dbReference type="GeneID" id="31251489"/>
<name>A0A1S0UKP9_LOALO</name>
<evidence type="ECO:0000256" key="1">
    <source>
        <dbReference type="SAM" id="Phobius"/>
    </source>
</evidence>
<dbReference type="CTD" id="31251489"/>
<keyword evidence="1" id="KW-0472">Membrane</keyword>
<sequence length="112" mass="13027">MKVFELGVSCRFFEICTPVIHIVQTYFVAFFMLAVHCYYFLRSLLKFAPRKLDVIIHFFANTKMGGVSHIKWREANKKTWIQLSQLGTRKPKIEICTCGLFVSCFVILVLAE</sequence>
<dbReference type="RefSeq" id="XP_020306973.1">
    <property type="nucleotide sequence ID" value="XM_020449486.1"/>
</dbReference>
<proteinExistence type="predicted"/>
<accession>A0A1S0UKP9</accession>
<dbReference type="EMBL" id="JH712087">
    <property type="protein sequence ID" value="EJD76159.1"/>
    <property type="molecule type" value="Genomic_DNA"/>
</dbReference>
<keyword evidence="1" id="KW-1133">Transmembrane helix</keyword>
<gene>
    <name evidence="2" type="ORF">LOAG_16827</name>
</gene>
<protein>
    <submittedName>
        <fullName evidence="2">Uncharacterized protein</fullName>
    </submittedName>
</protein>
<reference evidence="2" key="1">
    <citation type="submission" date="2012-04" db="EMBL/GenBank/DDBJ databases">
        <title>The Genome Sequence of Loa loa.</title>
        <authorList>
            <consortium name="The Broad Institute Genome Sequencing Platform"/>
            <consortium name="Broad Institute Genome Sequencing Center for Infectious Disease"/>
            <person name="Nutman T.B."/>
            <person name="Fink D.L."/>
            <person name="Russ C."/>
            <person name="Young S."/>
            <person name="Zeng Q."/>
            <person name="Gargeya S."/>
            <person name="Alvarado L."/>
            <person name="Berlin A."/>
            <person name="Chapman S.B."/>
            <person name="Chen Z."/>
            <person name="Freedman E."/>
            <person name="Gellesch M."/>
            <person name="Goldberg J."/>
            <person name="Griggs A."/>
            <person name="Gujja S."/>
            <person name="Heilman E.R."/>
            <person name="Heiman D."/>
            <person name="Howarth C."/>
            <person name="Mehta T."/>
            <person name="Neiman D."/>
            <person name="Pearson M."/>
            <person name="Roberts A."/>
            <person name="Saif S."/>
            <person name="Shea T."/>
            <person name="Shenoy N."/>
            <person name="Sisk P."/>
            <person name="Stolte C."/>
            <person name="Sykes S."/>
            <person name="White J."/>
            <person name="Yandava C."/>
            <person name="Haas B."/>
            <person name="Henn M.R."/>
            <person name="Nusbaum C."/>
            <person name="Birren B."/>
        </authorList>
    </citation>
    <scope>NUCLEOTIDE SEQUENCE [LARGE SCALE GENOMIC DNA]</scope>
</reference>
<dbReference type="InParanoid" id="A0A1S0UKP9"/>
<evidence type="ECO:0000313" key="2">
    <source>
        <dbReference type="EMBL" id="EJD76159.1"/>
    </source>
</evidence>
<keyword evidence="1" id="KW-0812">Transmembrane</keyword>
<dbReference type="AlphaFoldDB" id="A0A1S0UKP9"/>
<organism evidence="2">
    <name type="scientific">Loa loa</name>
    <name type="common">Eye worm</name>
    <name type="synonym">Filaria loa</name>
    <dbReference type="NCBI Taxonomy" id="7209"/>
    <lineage>
        <taxon>Eukaryota</taxon>
        <taxon>Metazoa</taxon>
        <taxon>Ecdysozoa</taxon>
        <taxon>Nematoda</taxon>
        <taxon>Chromadorea</taxon>
        <taxon>Rhabditida</taxon>
        <taxon>Spirurina</taxon>
        <taxon>Spiruromorpha</taxon>
        <taxon>Filarioidea</taxon>
        <taxon>Onchocercidae</taxon>
        <taxon>Loa</taxon>
    </lineage>
</organism>
<feature type="transmembrane region" description="Helical" evidence="1">
    <location>
        <begin position="20"/>
        <end position="41"/>
    </location>
</feature>
<dbReference type="KEGG" id="loa:LOAG_16827"/>